<comment type="caution">
    <text evidence="2">The sequence shown here is derived from an EMBL/GenBank/DDBJ whole genome shotgun (WGS) entry which is preliminary data.</text>
</comment>
<dbReference type="Proteomes" id="UP000013248">
    <property type="component" value="Unassembled WGS sequence"/>
</dbReference>
<dbReference type="HOGENOM" id="CLU_486303_0_0_6"/>
<protein>
    <submittedName>
        <fullName evidence="2">Uncharacterized protein</fullName>
    </submittedName>
</protein>
<dbReference type="EMBL" id="APRP01000018">
    <property type="protein sequence ID" value="ENX00925.1"/>
    <property type="molecule type" value="Genomic_DNA"/>
</dbReference>
<dbReference type="RefSeq" id="WP_005217017.1">
    <property type="nucleotide sequence ID" value="NZ_KB850089.1"/>
</dbReference>
<dbReference type="STRING" id="1217705.F900_01909"/>
<dbReference type="AlphaFoldDB" id="N9NFZ0"/>
<evidence type="ECO:0000313" key="3">
    <source>
        <dbReference type="Proteomes" id="UP000013248"/>
    </source>
</evidence>
<dbReference type="PATRIC" id="fig|1217705.3.peg.1857"/>
<proteinExistence type="predicted"/>
<organism evidence="2 3">
    <name type="scientific">Acinetobacter modestus</name>
    <dbReference type="NCBI Taxonomy" id="1776740"/>
    <lineage>
        <taxon>Bacteria</taxon>
        <taxon>Pseudomonadati</taxon>
        <taxon>Pseudomonadota</taxon>
        <taxon>Gammaproteobacteria</taxon>
        <taxon>Moraxellales</taxon>
        <taxon>Moraxellaceae</taxon>
        <taxon>Acinetobacter</taxon>
    </lineage>
</organism>
<evidence type="ECO:0000313" key="2">
    <source>
        <dbReference type="EMBL" id="ENX00925.1"/>
    </source>
</evidence>
<reference evidence="2 3" key="1">
    <citation type="submission" date="2013-02" db="EMBL/GenBank/DDBJ databases">
        <title>The Genome Sequence of Acinetobacter sp. ANC 3862.</title>
        <authorList>
            <consortium name="The Broad Institute Genome Sequencing Platform"/>
            <consortium name="The Broad Institute Genome Sequencing Center for Infectious Disease"/>
            <person name="Cerqueira G."/>
            <person name="Feldgarden M."/>
            <person name="Courvalin P."/>
            <person name="Perichon B."/>
            <person name="Grillot-Courvalin C."/>
            <person name="Clermont D."/>
            <person name="Rocha E."/>
            <person name="Yoon E.-J."/>
            <person name="Nemec A."/>
            <person name="Walker B."/>
            <person name="Young S.K."/>
            <person name="Zeng Q."/>
            <person name="Gargeya S."/>
            <person name="Fitzgerald M."/>
            <person name="Haas B."/>
            <person name="Abouelleil A."/>
            <person name="Alvarado L."/>
            <person name="Arachchi H.M."/>
            <person name="Berlin A.M."/>
            <person name="Chapman S.B."/>
            <person name="Dewar J."/>
            <person name="Goldberg J."/>
            <person name="Griggs A."/>
            <person name="Gujja S."/>
            <person name="Hansen M."/>
            <person name="Howarth C."/>
            <person name="Imamovic A."/>
            <person name="Larimer J."/>
            <person name="McCowan C."/>
            <person name="Murphy C."/>
            <person name="Neiman D."/>
            <person name="Pearson M."/>
            <person name="Priest M."/>
            <person name="Roberts A."/>
            <person name="Saif S."/>
            <person name="Shea T."/>
            <person name="Sisk P."/>
            <person name="Sykes S."/>
            <person name="Wortman J."/>
            <person name="Nusbaum C."/>
            <person name="Birren B."/>
        </authorList>
    </citation>
    <scope>NUCLEOTIDE SEQUENCE [LARGE SCALE GENOMIC DNA]</scope>
    <source>
        <strain evidence="2 3">ANC 3862</strain>
    </source>
</reference>
<accession>N9NFZ0</accession>
<gene>
    <name evidence="2" type="ORF">F900_01909</name>
</gene>
<name>N9NFZ0_9GAMM</name>
<evidence type="ECO:0000256" key="1">
    <source>
        <dbReference type="SAM" id="MobiDB-lite"/>
    </source>
</evidence>
<feature type="region of interest" description="Disordered" evidence="1">
    <location>
        <begin position="149"/>
        <end position="173"/>
    </location>
</feature>
<sequence length="560" mass="62940">MHNLLTVQEAFAARQAGKSIVCRHVESEIFEKLNNVSADTWFDPHYVFAIEIETITLGGLEFTRPYAIAELNNGDEIYFCGASGKILKGKFNPENEMLVAGIKNGSVQRDEANAIAQVTAFRSLLNIEVEAPVIIDYDFFAVDEEPKKLRGPRKKKESKPEIESAEDLGTNEHKDVESKALNLKDTAVKKYIDAISAAGSNADLVQIEDSIVDDNNRFSIEDLNHFQQLVDEKRQLFRKNSAESALVSFKDNLNDVRTVEEVDALEINVKKQKDKYPHFAAIYDDLLIDIAAKREELNQLDLIENETPVKPISGIEASKVLFSEKTSAANDAELAENVIDTFKLKIEEAKSISDLQSIRVMLDQNSHLKSEDKSQLKHILGCKENSLSQTSVSELKELQKEAINVAGSNHHQDIENRILNAKSSNELAEVENTLTVSDKDHFFLKLLNKRTELFAYEDKLEKLIQFLQTAQSIDEANEPVSQTLDWTTEQRLPLITAISKRLVELGKPLIVQIREATDLNTLEAYLVQIQELIAIDSTLAHQCMQAYTVRKSTITQISPA</sequence>